<dbReference type="Pfam" id="PF09922">
    <property type="entry name" value="LiaF-like_C"/>
    <property type="match status" value="1"/>
</dbReference>
<feature type="domain" description="Cell wall-active antibiotics response LiaF-like C-terminal" evidence="3">
    <location>
        <begin position="119"/>
        <end position="173"/>
    </location>
</feature>
<dbReference type="EMBL" id="FOGZ01000008">
    <property type="protein sequence ID" value="SER74103.1"/>
    <property type="molecule type" value="Genomic_DNA"/>
</dbReference>
<feature type="region of interest" description="Disordered" evidence="1">
    <location>
        <begin position="1"/>
        <end position="28"/>
    </location>
</feature>
<feature type="domain" description="DUF1707" evidence="2">
    <location>
        <begin position="20"/>
        <end position="71"/>
    </location>
</feature>
<dbReference type="STRING" id="64702.SAMN05443377_10847"/>
<dbReference type="Proteomes" id="UP000198815">
    <property type="component" value="Unassembled WGS sequence"/>
</dbReference>
<dbReference type="PANTHER" id="PTHR40763">
    <property type="entry name" value="MEMBRANE PROTEIN-RELATED"/>
    <property type="match status" value="1"/>
</dbReference>
<dbReference type="AlphaFoldDB" id="A0A1H9RPQ8"/>
<reference evidence="4 5" key="1">
    <citation type="submission" date="2016-10" db="EMBL/GenBank/DDBJ databases">
        <authorList>
            <person name="de Groot N.N."/>
        </authorList>
    </citation>
    <scope>NUCLEOTIDE SEQUENCE [LARGE SCALE GENOMIC DNA]</scope>
    <source>
        <strain evidence="4 5">DSM 16859</strain>
    </source>
</reference>
<dbReference type="InterPro" id="IPR012551">
    <property type="entry name" value="DUF1707_SHOCT-like"/>
</dbReference>
<evidence type="ECO:0000313" key="5">
    <source>
        <dbReference type="Proteomes" id="UP000198815"/>
    </source>
</evidence>
<dbReference type="PANTHER" id="PTHR40763:SF4">
    <property type="entry name" value="DUF1707 DOMAIN-CONTAINING PROTEIN"/>
    <property type="match status" value="1"/>
</dbReference>
<keyword evidence="5" id="KW-1185">Reference proteome</keyword>
<protein>
    <submittedName>
        <fullName evidence="4">Cell wall-active antibiotics response 4TMS YvqF</fullName>
    </submittedName>
</protein>
<dbReference type="Pfam" id="PF08044">
    <property type="entry name" value="DUF1707"/>
    <property type="match status" value="1"/>
</dbReference>
<dbReference type="RefSeq" id="WP_091968764.1">
    <property type="nucleotide sequence ID" value="NZ_FOGZ01000008.1"/>
</dbReference>
<name>A0A1H9RPQ8_9ACTN</name>
<evidence type="ECO:0000313" key="4">
    <source>
        <dbReference type="EMBL" id="SER74103.1"/>
    </source>
</evidence>
<accession>A0A1H9RPQ8</accession>
<dbReference type="OrthoDB" id="4772576at2"/>
<evidence type="ECO:0000259" key="3">
    <source>
        <dbReference type="Pfam" id="PF09922"/>
    </source>
</evidence>
<dbReference type="InterPro" id="IPR024425">
    <property type="entry name" value="LiaF-like_C"/>
</dbReference>
<proteinExistence type="predicted"/>
<organism evidence="4 5">
    <name type="scientific">Propionibacterium cyclohexanicum</name>
    <dbReference type="NCBI Taxonomy" id="64702"/>
    <lineage>
        <taxon>Bacteria</taxon>
        <taxon>Bacillati</taxon>
        <taxon>Actinomycetota</taxon>
        <taxon>Actinomycetes</taxon>
        <taxon>Propionibacteriales</taxon>
        <taxon>Propionibacteriaceae</taxon>
        <taxon>Propionibacterium</taxon>
    </lineage>
</organism>
<gene>
    <name evidence="4" type="ORF">SAMN05443377_10847</name>
</gene>
<evidence type="ECO:0000259" key="2">
    <source>
        <dbReference type="Pfam" id="PF08044"/>
    </source>
</evidence>
<sequence>MDASDAGSDSAVPAPAAQRIRASDQDRTTTVATLGDAYAEGRLDYAEFQERSEKAWQSVFTSELQGLVRDLRPAAAEHPGSIASAGHRLARAGGAPGPGISFAMMSGQERSGRWNCPAQHTVITTMGGVDLDLRQAVFESADTTITCICLMGGVSITVPDDVDIDVSGLGLMGGFGSSRKAREVVRPKDGVRVRINGVAIMGGVEITRKDEEG</sequence>
<evidence type="ECO:0000256" key="1">
    <source>
        <dbReference type="SAM" id="MobiDB-lite"/>
    </source>
</evidence>